<organism evidence="2 3">
    <name type="scientific">Bimuria novae-zelandiae CBS 107.79</name>
    <dbReference type="NCBI Taxonomy" id="1447943"/>
    <lineage>
        <taxon>Eukaryota</taxon>
        <taxon>Fungi</taxon>
        <taxon>Dikarya</taxon>
        <taxon>Ascomycota</taxon>
        <taxon>Pezizomycotina</taxon>
        <taxon>Dothideomycetes</taxon>
        <taxon>Pleosporomycetidae</taxon>
        <taxon>Pleosporales</taxon>
        <taxon>Massarineae</taxon>
        <taxon>Didymosphaeriaceae</taxon>
        <taxon>Bimuria</taxon>
    </lineage>
</organism>
<protein>
    <submittedName>
        <fullName evidence="2">Uncharacterized protein</fullName>
    </submittedName>
</protein>
<reference evidence="2" key="1">
    <citation type="journal article" date="2020" name="Stud. Mycol.">
        <title>101 Dothideomycetes genomes: a test case for predicting lifestyles and emergence of pathogens.</title>
        <authorList>
            <person name="Haridas S."/>
            <person name="Albert R."/>
            <person name="Binder M."/>
            <person name="Bloem J."/>
            <person name="Labutti K."/>
            <person name="Salamov A."/>
            <person name="Andreopoulos B."/>
            <person name="Baker S."/>
            <person name="Barry K."/>
            <person name="Bills G."/>
            <person name="Bluhm B."/>
            <person name="Cannon C."/>
            <person name="Castanera R."/>
            <person name="Culley D."/>
            <person name="Daum C."/>
            <person name="Ezra D."/>
            <person name="Gonzalez J."/>
            <person name="Henrissat B."/>
            <person name="Kuo A."/>
            <person name="Liang C."/>
            <person name="Lipzen A."/>
            <person name="Lutzoni F."/>
            <person name="Magnuson J."/>
            <person name="Mondo S."/>
            <person name="Nolan M."/>
            <person name="Ohm R."/>
            <person name="Pangilinan J."/>
            <person name="Park H.-J."/>
            <person name="Ramirez L."/>
            <person name="Alfaro M."/>
            <person name="Sun H."/>
            <person name="Tritt A."/>
            <person name="Yoshinaga Y."/>
            <person name="Zwiers L.-H."/>
            <person name="Turgeon B."/>
            <person name="Goodwin S."/>
            <person name="Spatafora J."/>
            <person name="Crous P."/>
            <person name="Grigoriev I."/>
        </authorList>
    </citation>
    <scope>NUCLEOTIDE SEQUENCE</scope>
    <source>
        <strain evidence="2">CBS 107.79</strain>
    </source>
</reference>
<feature type="non-terminal residue" evidence="2">
    <location>
        <position position="128"/>
    </location>
</feature>
<accession>A0A6A5UGI5</accession>
<dbReference type="EMBL" id="ML976895">
    <property type="protein sequence ID" value="KAF1963888.1"/>
    <property type="molecule type" value="Genomic_DNA"/>
</dbReference>
<evidence type="ECO:0000313" key="2">
    <source>
        <dbReference type="EMBL" id="KAF1963888.1"/>
    </source>
</evidence>
<evidence type="ECO:0000313" key="3">
    <source>
        <dbReference type="Proteomes" id="UP000800036"/>
    </source>
</evidence>
<feature type="region of interest" description="Disordered" evidence="1">
    <location>
        <begin position="1"/>
        <end position="20"/>
    </location>
</feature>
<keyword evidence="3" id="KW-1185">Reference proteome</keyword>
<dbReference type="AlphaFoldDB" id="A0A6A5UGI5"/>
<dbReference type="Proteomes" id="UP000800036">
    <property type="component" value="Unassembled WGS sequence"/>
</dbReference>
<name>A0A6A5UGI5_9PLEO</name>
<gene>
    <name evidence="2" type="ORF">BU23DRAFT_562405</name>
</gene>
<dbReference type="OrthoDB" id="3772764at2759"/>
<evidence type="ECO:0000256" key="1">
    <source>
        <dbReference type="SAM" id="MobiDB-lite"/>
    </source>
</evidence>
<proteinExistence type="predicted"/>
<sequence>MESHWSFDRTTAVSPKHAEPLHRRFASNARLNPHAEAQALISRPAALYLSLYPSHHIVFPFNEPRLALAAAWSRNRRAEGLEKHGDVVGLVRSFVRSAERTTAGVGARGRRNGYRCVEAGFNAGSASA</sequence>